<feature type="transmembrane region" description="Helical" evidence="21">
    <location>
        <begin position="18"/>
        <end position="36"/>
    </location>
</feature>
<dbReference type="AlphaFoldDB" id="A0A0F9ZRD1"/>
<dbReference type="PANTHER" id="PTHR30474:SF2">
    <property type="entry name" value="PEPTIDOGLYCAN GLYCOSYLTRANSFERASE FTSW-RELATED"/>
    <property type="match status" value="1"/>
</dbReference>
<evidence type="ECO:0000256" key="2">
    <source>
        <dbReference type="ARBA" id="ARBA00004752"/>
    </source>
</evidence>
<dbReference type="GO" id="GO:0008360">
    <property type="term" value="P:regulation of cell shape"/>
    <property type="evidence" value="ECO:0007669"/>
    <property type="project" value="UniProtKB-KW"/>
</dbReference>
<proteinExistence type="inferred from homology"/>
<evidence type="ECO:0000256" key="19">
    <source>
        <dbReference type="ARBA" id="ARBA00044770"/>
    </source>
</evidence>
<keyword evidence="7 21" id="KW-0812">Transmembrane</keyword>
<evidence type="ECO:0000256" key="8">
    <source>
        <dbReference type="ARBA" id="ARBA00022960"/>
    </source>
</evidence>
<dbReference type="GO" id="GO:0051301">
    <property type="term" value="P:cell division"/>
    <property type="evidence" value="ECO:0007669"/>
    <property type="project" value="UniProtKB-KW"/>
</dbReference>
<keyword evidence="4 22" id="KW-0132">Cell division</keyword>
<protein>
    <recommendedName>
        <fullName evidence="17">Probable peptidoglycan glycosyltransferase FtsW</fullName>
        <ecNumber evidence="19">2.4.99.28</ecNumber>
    </recommendedName>
    <alternativeName>
        <fullName evidence="18">Cell division protein FtsW</fullName>
    </alternativeName>
    <alternativeName>
        <fullName evidence="15">Cell wall polymerase</fullName>
    </alternativeName>
    <alternativeName>
        <fullName evidence="14">Peptidoglycan polymerase</fullName>
    </alternativeName>
</protein>
<dbReference type="NCBIfam" id="TIGR02614">
    <property type="entry name" value="ftsW"/>
    <property type="match status" value="1"/>
</dbReference>
<evidence type="ECO:0000256" key="6">
    <source>
        <dbReference type="ARBA" id="ARBA00022679"/>
    </source>
</evidence>
<gene>
    <name evidence="22" type="ORF">UR38_C0009G0016</name>
</gene>
<evidence type="ECO:0000256" key="17">
    <source>
        <dbReference type="ARBA" id="ARBA00041185"/>
    </source>
</evidence>
<evidence type="ECO:0000256" key="20">
    <source>
        <dbReference type="ARBA" id="ARBA00049902"/>
    </source>
</evidence>
<comment type="similarity">
    <text evidence="16">Belongs to the SEDS family. FtsW subfamily.</text>
</comment>
<feature type="transmembrane region" description="Helical" evidence="21">
    <location>
        <begin position="145"/>
        <end position="177"/>
    </location>
</feature>
<organism evidence="22 23">
    <name type="scientific">Candidatus Woesebacteria bacterium GW2011_GWA2_33_28</name>
    <dbReference type="NCBI Taxonomy" id="1618561"/>
    <lineage>
        <taxon>Bacteria</taxon>
        <taxon>Candidatus Woeseibacteriota</taxon>
    </lineage>
</organism>
<dbReference type="GO" id="GO:0032153">
    <property type="term" value="C:cell division site"/>
    <property type="evidence" value="ECO:0007669"/>
    <property type="project" value="TreeGrafter"/>
</dbReference>
<dbReference type="InterPro" id="IPR001182">
    <property type="entry name" value="FtsW/RodA"/>
</dbReference>
<feature type="transmembrane region" description="Helical" evidence="21">
    <location>
        <begin position="226"/>
        <end position="243"/>
    </location>
</feature>
<feature type="transmembrane region" description="Helical" evidence="21">
    <location>
        <begin position="337"/>
        <end position="356"/>
    </location>
</feature>
<feature type="transmembrane region" description="Helical" evidence="21">
    <location>
        <begin position="263"/>
        <end position="288"/>
    </location>
</feature>
<keyword evidence="8" id="KW-0133">Cell shape</keyword>
<comment type="pathway">
    <text evidence="2">Cell wall biogenesis; peptidoglycan biosynthesis.</text>
</comment>
<evidence type="ECO:0000256" key="15">
    <source>
        <dbReference type="ARBA" id="ARBA00033270"/>
    </source>
</evidence>
<keyword evidence="12" id="KW-0131">Cell cycle</keyword>
<comment type="caution">
    <text evidence="22">The sequence shown here is derived from an EMBL/GenBank/DDBJ whole genome shotgun (WGS) entry which is preliminary data.</text>
</comment>
<dbReference type="GO" id="GO:0009252">
    <property type="term" value="P:peptidoglycan biosynthetic process"/>
    <property type="evidence" value="ECO:0007669"/>
    <property type="project" value="UniProtKB-KW"/>
</dbReference>
<evidence type="ECO:0000256" key="10">
    <source>
        <dbReference type="ARBA" id="ARBA00022989"/>
    </source>
</evidence>
<feature type="transmembrane region" description="Helical" evidence="21">
    <location>
        <begin position="300"/>
        <end position="325"/>
    </location>
</feature>
<keyword evidence="3" id="KW-1003">Cell membrane</keyword>
<dbReference type="PANTHER" id="PTHR30474">
    <property type="entry name" value="CELL CYCLE PROTEIN"/>
    <property type="match status" value="1"/>
</dbReference>
<evidence type="ECO:0000313" key="22">
    <source>
        <dbReference type="EMBL" id="KKP46659.1"/>
    </source>
</evidence>
<feature type="transmembrane region" description="Helical" evidence="21">
    <location>
        <begin position="84"/>
        <end position="104"/>
    </location>
</feature>
<comment type="subcellular location">
    <subcellularLocation>
        <location evidence="1">Cell membrane</location>
        <topology evidence="1">Multi-pass membrane protein</topology>
    </subcellularLocation>
</comment>
<dbReference type="EMBL" id="LBOZ01000009">
    <property type="protein sequence ID" value="KKP46659.1"/>
    <property type="molecule type" value="Genomic_DNA"/>
</dbReference>
<evidence type="ECO:0000256" key="18">
    <source>
        <dbReference type="ARBA" id="ARBA00041418"/>
    </source>
</evidence>
<dbReference type="EC" id="2.4.99.28" evidence="19"/>
<dbReference type="InterPro" id="IPR013437">
    <property type="entry name" value="FtsW"/>
</dbReference>
<sequence>MNKSKLNKSSMLLFDKQFFYLVLSLVVVGLIFVADISAPQALNFFNDKFHFLKSQIIAAFIGVIIMYLVSFINYSFYKKIASPLFVLSTLLLILVFIPGLSYEALGARRWINIGSLNFQPSEVVKLALAIYLAKLADLGKKPIAFFVPVVVVVGLIMLQPDLGTTLVISVMALSQIFVSGIPILYFLGSLVVGLIGVISLILISPYRRDRLMTFFENTVDPLGKSYHIRQVLLALGSGGLFGVGLGQSRQKYLFLPEASSDSIFAAIAEELGFLGSFVLILIFAFFVYKAFMIAKSAPDMFAKILAVGISAWIGGQIIINISSMVALSPLTGIPLPFFSYGGTSLVMVLLGCGILLNISRYGTKKVVDHRKSRRYYS</sequence>
<evidence type="ECO:0000256" key="13">
    <source>
        <dbReference type="ARBA" id="ARBA00023316"/>
    </source>
</evidence>
<keyword evidence="6" id="KW-0808">Transferase</keyword>
<keyword evidence="5" id="KW-0328">Glycosyltransferase</keyword>
<evidence type="ECO:0000256" key="4">
    <source>
        <dbReference type="ARBA" id="ARBA00022618"/>
    </source>
</evidence>
<dbReference type="GO" id="GO:0071555">
    <property type="term" value="P:cell wall organization"/>
    <property type="evidence" value="ECO:0007669"/>
    <property type="project" value="UniProtKB-KW"/>
</dbReference>
<reference evidence="22 23" key="1">
    <citation type="journal article" date="2015" name="Nature">
        <title>rRNA introns, odd ribosomes, and small enigmatic genomes across a large radiation of phyla.</title>
        <authorList>
            <person name="Brown C.T."/>
            <person name="Hug L.A."/>
            <person name="Thomas B.C."/>
            <person name="Sharon I."/>
            <person name="Castelle C.J."/>
            <person name="Singh A."/>
            <person name="Wilkins M.J."/>
            <person name="Williams K.H."/>
            <person name="Banfield J.F."/>
        </authorList>
    </citation>
    <scope>NUCLEOTIDE SEQUENCE [LARGE SCALE GENOMIC DNA]</scope>
</reference>
<feature type="transmembrane region" description="Helical" evidence="21">
    <location>
        <begin position="56"/>
        <end position="77"/>
    </location>
</feature>
<evidence type="ECO:0000256" key="12">
    <source>
        <dbReference type="ARBA" id="ARBA00023306"/>
    </source>
</evidence>
<evidence type="ECO:0000256" key="14">
    <source>
        <dbReference type="ARBA" id="ARBA00032370"/>
    </source>
</evidence>
<dbReference type="PATRIC" id="fig|1618561.3.peg.876"/>
<accession>A0A0F9ZRD1</accession>
<comment type="catalytic activity">
    <reaction evidence="20">
        <text>[GlcNAc-(1-&gt;4)-Mur2Ac(oyl-L-Ala-gamma-D-Glu-L-Lys-D-Ala-D-Ala)](n)-di-trans,octa-cis-undecaprenyl diphosphate + beta-D-GlcNAc-(1-&gt;4)-Mur2Ac(oyl-L-Ala-gamma-D-Glu-L-Lys-D-Ala-D-Ala)-di-trans,octa-cis-undecaprenyl diphosphate = [GlcNAc-(1-&gt;4)-Mur2Ac(oyl-L-Ala-gamma-D-Glu-L-Lys-D-Ala-D-Ala)](n+1)-di-trans,octa-cis-undecaprenyl diphosphate + di-trans,octa-cis-undecaprenyl diphosphate + H(+)</text>
        <dbReference type="Rhea" id="RHEA:23708"/>
        <dbReference type="Rhea" id="RHEA-COMP:9602"/>
        <dbReference type="Rhea" id="RHEA-COMP:9603"/>
        <dbReference type="ChEBI" id="CHEBI:15378"/>
        <dbReference type="ChEBI" id="CHEBI:58405"/>
        <dbReference type="ChEBI" id="CHEBI:60033"/>
        <dbReference type="ChEBI" id="CHEBI:78435"/>
        <dbReference type="EC" id="2.4.99.28"/>
    </reaction>
</comment>
<evidence type="ECO:0000256" key="5">
    <source>
        <dbReference type="ARBA" id="ARBA00022676"/>
    </source>
</evidence>
<evidence type="ECO:0000256" key="9">
    <source>
        <dbReference type="ARBA" id="ARBA00022984"/>
    </source>
</evidence>
<feature type="transmembrane region" description="Helical" evidence="21">
    <location>
        <begin position="183"/>
        <end position="206"/>
    </location>
</feature>
<keyword evidence="11 21" id="KW-0472">Membrane</keyword>
<dbReference type="Pfam" id="PF01098">
    <property type="entry name" value="FTSW_RODA_SPOVE"/>
    <property type="match status" value="1"/>
</dbReference>
<dbReference type="Proteomes" id="UP000033995">
    <property type="component" value="Unassembled WGS sequence"/>
</dbReference>
<name>A0A0F9ZRD1_9BACT</name>
<dbReference type="GO" id="GO:0015648">
    <property type="term" value="F:lipid-linked peptidoglycan transporter activity"/>
    <property type="evidence" value="ECO:0007669"/>
    <property type="project" value="TreeGrafter"/>
</dbReference>
<evidence type="ECO:0000313" key="23">
    <source>
        <dbReference type="Proteomes" id="UP000033995"/>
    </source>
</evidence>
<feature type="transmembrane region" description="Helical" evidence="21">
    <location>
        <begin position="110"/>
        <end position="133"/>
    </location>
</feature>
<evidence type="ECO:0000256" key="11">
    <source>
        <dbReference type="ARBA" id="ARBA00023136"/>
    </source>
</evidence>
<evidence type="ECO:0000256" key="1">
    <source>
        <dbReference type="ARBA" id="ARBA00004651"/>
    </source>
</evidence>
<dbReference type="GO" id="GO:0008955">
    <property type="term" value="F:peptidoglycan glycosyltransferase activity"/>
    <property type="evidence" value="ECO:0007669"/>
    <property type="project" value="UniProtKB-EC"/>
</dbReference>
<evidence type="ECO:0000256" key="16">
    <source>
        <dbReference type="ARBA" id="ARBA00038053"/>
    </source>
</evidence>
<keyword evidence="10 21" id="KW-1133">Transmembrane helix</keyword>
<evidence type="ECO:0000256" key="7">
    <source>
        <dbReference type="ARBA" id="ARBA00022692"/>
    </source>
</evidence>
<keyword evidence="9" id="KW-0573">Peptidoglycan synthesis</keyword>
<evidence type="ECO:0000256" key="21">
    <source>
        <dbReference type="SAM" id="Phobius"/>
    </source>
</evidence>
<dbReference type="GO" id="GO:0005886">
    <property type="term" value="C:plasma membrane"/>
    <property type="evidence" value="ECO:0007669"/>
    <property type="project" value="UniProtKB-SubCell"/>
</dbReference>
<evidence type="ECO:0000256" key="3">
    <source>
        <dbReference type="ARBA" id="ARBA00022475"/>
    </source>
</evidence>
<keyword evidence="13" id="KW-0961">Cell wall biogenesis/degradation</keyword>